<evidence type="ECO:0000256" key="1">
    <source>
        <dbReference type="ARBA" id="ARBA00022980"/>
    </source>
</evidence>
<evidence type="ECO:0000313" key="4">
    <source>
        <dbReference type="Proteomes" id="UP001519307"/>
    </source>
</evidence>
<sequence length="93" mass="10459">MTLNSCIGIVVSSKVGRDAGKIFIITGILDDNHVYISDGKRRPLEKPKKKRLKHLFFTSCVAENIRDLLNTGSIVTNSMIMSFLQSYDKNKEV</sequence>
<proteinExistence type="predicted"/>
<dbReference type="Proteomes" id="UP001519307">
    <property type="component" value="Unassembled WGS sequence"/>
</dbReference>
<dbReference type="EMBL" id="JAGGLM010000010">
    <property type="protein sequence ID" value="MBP2033101.1"/>
    <property type="molecule type" value="Genomic_DNA"/>
</dbReference>
<dbReference type="RefSeq" id="WP_209702251.1">
    <property type="nucleotide sequence ID" value="NZ_JAGGLM010000010.1"/>
</dbReference>
<dbReference type="GO" id="GO:0005840">
    <property type="term" value="C:ribosome"/>
    <property type="evidence" value="ECO:0007669"/>
    <property type="project" value="UniProtKB-KW"/>
</dbReference>
<keyword evidence="2" id="KW-0687">Ribonucleoprotein</keyword>
<keyword evidence="1 3" id="KW-0689">Ribosomal protein</keyword>
<keyword evidence="4" id="KW-1185">Reference proteome</keyword>
<evidence type="ECO:0000256" key="2">
    <source>
        <dbReference type="ARBA" id="ARBA00023274"/>
    </source>
</evidence>
<dbReference type="CDD" id="cd06088">
    <property type="entry name" value="KOW_RPL14"/>
    <property type="match status" value="1"/>
</dbReference>
<dbReference type="SUPFAM" id="SSF50104">
    <property type="entry name" value="Translation proteins SH3-like domain"/>
    <property type="match status" value="1"/>
</dbReference>
<gene>
    <name evidence="3" type="ORF">J2Z42_001784</name>
</gene>
<dbReference type="InterPro" id="IPR041985">
    <property type="entry name" value="Ribosomal_eL14_KOW"/>
</dbReference>
<reference evidence="3 4" key="1">
    <citation type="submission" date="2021-03" db="EMBL/GenBank/DDBJ databases">
        <title>Genomic Encyclopedia of Type Strains, Phase IV (KMG-IV): sequencing the most valuable type-strain genomes for metagenomic binning, comparative biology and taxonomic classification.</title>
        <authorList>
            <person name="Goeker M."/>
        </authorList>
    </citation>
    <scope>NUCLEOTIDE SEQUENCE [LARGE SCALE GENOMIC DNA]</scope>
    <source>
        <strain evidence="3 4">DSM 28783</strain>
    </source>
</reference>
<comment type="caution">
    <text evidence="3">The sequence shown here is derived from an EMBL/GenBank/DDBJ whole genome shotgun (WGS) entry which is preliminary data.</text>
</comment>
<organism evidence="3 4">
    <name type="scientific">Clostridium algifaecis</name>
    <dbReference type="NCBI Taxonomy" id="1472040"/>
    <lineage>
        <taxon>Bacteria</taxon>
        <taxon>Bacillati</taxon>
        <taxon>Bacillota</taxon>
        <taxon>Clostridia</taxon>
        <taxon>Eubacteriales</taxon>
        <taxon>Clostridiaceae</taxon>
        <taxon>Clostridium</taxon>
    </lineage>
</organism>
<dbReference type="Gene3D" id="2.30.30.30">
    <property type="match status" value="1"/>
</dbReference>
<name>A0ABS4KUG3_9CLOT</name>
<dbReference type="InterPro" id="IPR014722">
    <property type="entry name" value="Rib_uL2_dom2"/>
</dbReference>
<dbReference type="InterPro" id="IPR008991">
    <property type="entry name" value="Translation_prot_SH3-like_sf"/>
</dbReference>
<accession>A0ABS4KUG3</accession>
<protein>
    <submittedName>
        <fullName evidence="3">Ribosomal protein L14E/L6E/L27E</fullName>
    </submittedName>
</protein>
<evidence type="ECO:0000313" key="3">
    <source>
        <dbReference type="EMBL" id="MBP2033101.1"/>
    </source>
</evidence>